<protein>
    <submittedName>
        <fullName evidence="1">Uncharacterized protein</fullName>
    </submittedName>
</protein>
<sequence>MNAGRLPLRPHSYNWRMTLSFLTLWYAWLISHATQNRYSFLAKVVKISFCRSTSWSRVDLFFLPPDCSLDINCFVSRYHSNLLDTIFSRSLHKHDVSDIGLRFSGAVLGLPRFGIGITSDVRHSFGNSCLVQILL</sequence>
<dbReference type="EMBL" id="HBUF01347742">
    <property type="protein sequence ID" value="CAG6711061.1"/>
    <property type="molecule type" value="Transcribed_RNA"/>
</dbReference>
<dbReference type="AlphaFoldDB" id="A0A8D8UTX1"/>
<dbReference type="EMBL" id="HBUF01347743">
    <property type="protein sequence ID" value="CAG6711063.1"/>
    <property type="molecule type" value="Transcribed_RNA"/>
</dbReference>
<dbReference type="EMBL" id="HBUF01347740">
    <property type="protein sequence ID" value="CAG6711057.1"/>
    <property type="molecule type" value="Transcribed_RNA"/>
</dbReference>
<evidence type="ECO:0000313" key="1">
    <source>
        <dbReference type="EMBL" id="CAG6711061.1"/>
    </source>
</evidence>
<dbReference type="EMBL" id="HBUF01347741">
    <property type="protein sequence ID" value="CAG6711059.1"/>
    <property type="molecule type" value="Transcribed_RNA"/>
</dbReference>
<accession>A0A8D8UTX1</accession>
<dbReference type="EMBL" id="HBUF01236032">
    <property type="protein sequence ID" value="CAG6675261.1"/>
    <property type="molecule type" value="Transcribed_RNA"/>
</dbReference>
<proteinExistence type="predicted"/>
<dbReference type="EMBL" id="HBUF01236031">
    <property type="protein sequence ID" value="CAG6675260.1"/>
    <property type="molecule type" value="Transcribed_RNA"/>
</dbReference>
<dbReference type="EMBL" id="HBUF01236033">
    <property type="protein sequence ID" value="CAG6675262.1"/>
    <property type="molecule type" value="Transcribed_RNA"/>
</dbReference>
<dbReference type="EMBL" id="HBUF01347739">
    <property type="protein sequence ID" value="CAG6711055.1"/>
    <property type="molecule type" value="Transcribed_RNA"/>
</dbReference>
<reference evidence="1" key="1">
    <citation type="submission" date="2021-05" db="EMBL/GenBank/DDBJ databases">
        <authorList>
            <person name="Alioto T."/>
            <person name="Alioto T."/>
            <person name="Gomez Garrido J."/>
        </authorList>
    </citation>
    <scope>NUCLEOTIDE SEQUENCE</scope>
</reference>
<name>A0A8D8UTX1_9HEMI</name>
<dbReference type="EMBL" id="HBUF01347745">
    <property type="protein sequence ID" value="CAG6711067.1"/>
    <property type="molecule type" value="Transcribed_RNA"/>
</dbReference>
<dbReference type="EMBL" id="HBUF01347744">
    <property type="protein sequence ID" value="CAG6711065.1"/>
    <property type="molecule type" value="Transcribed_RNA"/>
</dbReference>
<organism evidence="1">
    <name type="scientific">Cacopsylla melanoneura</name>
    <dbReference type="NCBI Taxonomy" id="428564"/>
    <lineage>
        <taxon>Eukaryota</taxon>
        <taxon>Metazoa</taxon>
        <taxon>Ecdysozoa</taxon>
        <taxon>Arthropoda</taxon>
        <taxon>Hexapoda</taxon>
        <taxon>Insecta</taxon>
        <taxon>Pterygota</taxon>
        <taxon>Neoptera</taxon>
        <taxon>Paraneoptera</taxon>
        <taxon>Hemiptera</taxon>
        <taxon>Sternorrhyncha</taxon>
        <taxon>Psylloidea</taxon>
        <taxon>Psyllidae</taxon>
        <taxon>Psyllinae</taxon>
        <taxon>Cacopsylla</taxon>
    </lineage>
</organism>